<keyword evidence="4" id="KW-0472">Membrane</keyword>
<protein>
    <recommendedName>
        <fullName evidence="2">histidine kinase</fullName>
        <ecNumber evidence="2">2.7.13.3</ecNumber>
    </recommendedName>
</protein>
<proteinExistence type="predicted"/>
<evidence type="ECO:0000256" key="1">
    <source>
        <dbReference type="ARBA" id="ARBA00000085"/>
    </source>
</evidence>
<dbReference type="Pfam" id="PF00512">
    <property type="entry name" value="HisKA"/>
    <property type="match status" value="1"/>
</dbReference>
<evidence type="ECO:0000256" key="3">
    <source>
        <dbReference type="ARBA" id="ARBA00022553"/>
    </source>
</evidence>
<accession>A0ABP9BHH0</accession>
<feature type="transmembrane region" description="Helical" evidence="4">
    <location>
        <begin position="20"/>
        <end position="41"/>
    </location>
</feature>
<evidence type="ECO:0000313" key="7">
    <source>
        <dbReference type="Proteomes" id="UP001499959"/>
    </source>
</evidence>
<dbReference type="PANTHER" id="PTHR43065:SF52">
    <property type="entry name" value="SENSOR PROTEIN KINASE PILS"/>
    <property type="match status" value="1"/>
</dbReference>
<dbReference type="SMART" id="SM00387">
    <property type="entry name" value="HATPase_c"/>
    <property type="match status" value="1"/>
</dbReference>
<dbReference type="SMART" id="SM00388">
    <property type="entry name" value="HisKA"/>
    <property type="match status" value="1"/>
</dbReference>
<dbReference type="InterPro" id="IPR036097">
    <property type="entry name" value="HisK_dim/P_sf"/>
</dbReference>
<keyword evidence="6" id="KW-0418">Kinase</keyword>
<feature type="transmembrane region" description="Helical" evidence="4">
    <location>
        <begin position="159"/>
        <end position="176"/>
    </location>
</feature>
<keyword evidence="6" id="KW-0808">Transferase</keyword>
<dbReference type="PANTHER" id="PTHR43065">
    <property type="entry name" value="SENSOR HISTIDINE KINASE"/>
    <property type="match status" value="1"/>
</dbReference>
<dbReference type="GO" id="GO:0016301">
    <property type="term" value="F:kinase activity"/>
    <property type="evidence" value="ECO:0007669"/>
    <property type="project" value="UniProtKB-KW"/>
</dbReference>
<dbReference type="Gene3D" id="1.10.287.130">
    <property type="match status" value="1"/>
</dbReference>
<dbReference type="InterPro" id="IPR003594">
    <property type="entry name" value="HATPase_dom"/>
</dbReference>
<keyword evidence="4" id="KW-1133">Transmembrane helix</keyword>
<dbReference type="RefSeq" id="WP_345303161.1">
    <property type="nucleotide sequence ID" value="NZ_BAABJE010000010.1"/>
</dbReference>
<gene>
    <name evidence="6" type="ORF">GCM10023307_19760</name>
</gene>
<dbReference type="Pfam" id="PF25323">
    <property type="entry name" value="6TM_PilS"/>
    <property type="match status" value="1"/>
</dbReference>
<dbReference type="InterPro" id="IPR003661">
    <property type="entry name" value="HisK_dim/P_dom"/>
</dbReference>
<dbReference type="EMBL" id="BAABJE010000010">
    <property type="protein sequence ID" value="GAA4794240.1"/>
    <property type="molecule type" value="Genomic_DNA"/>
</dbReference>
<keyword evidence="4" id="KW-0812">Transmembrane</keyword>
<comment type="caution">
    <text evidence="6">The sequence shown here is derived from an EMBL/GenBank/DDBJ whole genome shotgun (WGS) entry which is preliminary data.</text>
</comment>
<evidence type="ECO:0000259" key="5">
    <source>
        <dbReference type="PROSITE" id="PS50109"/>
    </source>
</evidence>
<evidence type="ECO:0000256" key="4">
    <source>
        <dbReference type="SAM" id="Phobius"/>
    </source>
</evidence>
<evidence type="ECO:0000313" key="6">
    <source>
        <dbReference type="EMBL" id="GAA4794240.1"/>
    </source>
</evidence>
<feature type="transmembrane region" description="Helical" evidence="4">
    <location>
        <begin position="53"/>
        <end position="71"/>
    </location>
</feature>
<comment type="catalytic activity">
    <reaction evidence="1">
        <text>ATP + protein L-histidine = ADP + protein N-phospho-L-histidine.</text>
        <dbReference type="EC" id="2.7.13.3"/>
    </reaction>
</comment>
<dbReference type="SUPFAM" id="SSF47384">
    <property type="entry name" value="Homodimeric domain of signal transducing histidine kinase"/>
    <property type="match status" value="1"/>
</dbReference>
<dbReference type="InterPro" id="IPR004358">
    <property type="entry name" value="Sig_transdc_His_kin-like_C"/>
</dbReference>
<feature type="domain" description="Histidine kinase" evidence="5">
    <location>
        <begin position="318"/>
        <end position="528"/>
    </location>
</feature>
<sequence length="533" mass="58239">MSLSTASAQPAQDYQRRELYLFALYRVLEAGLLALLVFSPLAKLEPQAGHEHWVAAAATLYVIAALALLFQARRAGDVVRPTLIGVGIDILVASYVAHAVPSATSGVALMLLFNVGSASLLLSLRIGLGIAVLASAGLAAAYLWTLLVEQQTPRPMAELMMFTVSFLAIATLTHQLRLQMRKTEALAERRGAEAVRLAEINELIIRRMRTGVLLVDREAHIRLANEAAMLLLGESAAGTRRLVEAAPELALRLSEWLRNGLPNDTPLRLGNDQFEVVPRFARLLANSDNTLIFLDDTSLVSRRAESLTLAAMGRFSASLAHEIRNPLAAISYAAQLLEESRDLPDGDRRMVQIIHQQCMRTNSIVESVLGLARRERATAEHLELVGFLRGFIDEFRQTVPDETDNITLAAPQPLVPALIDPKHLHQILTAMVQNARRHGHLPGEPARITLHAYRLDDTPVIDVIDRGPGIPDAVVPQLFRPFFTTSEHGTGLGLYIARELCRANGASLDHVPVPGGGCCFRITMPSQHTLLPA</sequence>
<keyword evidence="3" id="KW-0597">Phosphoprotein</keyword>
<dbReference type="SUPFAM" id="SSF55874">
    <property type="entry name" value="ATPase domain of HSP90 chaperone/DNA topoisomerase II/histidine kinase"/>
    <property type="match status" value="1"/>
</dbReference>
<keyword evidence="7" id="KW-1185">Reference proteome</keyword>
<name>A0ABP9BHH0_9GAMM</name>
<dbReference type="CDD" id="cd00082">
    <property type="entry name" value="HisKA"/>
    <property type="match status" value="1"/>
</dbReference>
<feature type="transmembrane region" description="Helical" evidence="4">
    <location>
        <begin position="128"/>
        <end position="147"/>
    </location>
</feature>
<dbReference type="Proteomes" id="UP001499959">
    <property type="component" value="Unassembled WGS sequence"/>
</dbReference>
<dbReference type="PROSITE" id="PS50109">
    <property type="entry name" value="HIS_KIN"/>
    <property type="match status" value="1"/>
</dbReference>
<dbReference type="Pfam" id="PF02518">
    <property type="entry name" value="HATPase_c"/>
    <property type="match status" value="1"/>
</dbReference>
<reference evidence="7" key="1">
    <citation type="journal article" date="2019" name="Int. J. Syst. Evol. Microbiol.">
        <title>The Global Catalogue of Microorganisms (GCM) 10K type strain sequencing project: providing services to taxonomists for standard genome sequencing and annotation.</title>
        <authorList>
            <consortium name="The Broad Institute Genomics Platform"/>
            <consortium name="The Broad Institute Genome Sequencing Center for Infectious Disease"/>
            <person name="Wu L."/>
            <person name="Ma J."/>
        </authorList>
    </citation>
    <scope>NUCLEOTIDE SEQUENCE [LARGE SCALE GENOMIC DNA]</scope>
    <source>
        <strain evidence="7">JCM 18204</strain>
    </source>
</reference>
<evidence type="ECO:0000256" key="2">
    <source>
        <dbReference type="ARBA" id="ARBA00012438"/>
    </source>
</evidence>
<dbReference type="InterPro" id="IPR036890">
    <property type="entry name" value="HATPase_C_sf"/>
</dbReference>
<organism evidence="6 7">
    <name type="scientific">Lysobacter hankyongensis</name>
    <dbReference type="NCBI Taxonomy" id="1176535"/>
    <lineage>
        <taxon>Bacteria</taxon>
        <taxon>Pseudomonadati</taxon>
        <taxon>Pseudomonadota</taxon>
        <taxon>Gammaproteobacteria</taxon>
        <taxon>Lysobacterales</taxon>
        <taxon>Lysobacteraceae</taxon>
        <taxon>Lysobacter</taxon>
    </lineage>
</organism>
<dbReference type="PRINTS" id="PR00344">
    <property type="entry name" value="BCTRLSENSOR"/>
</dbReference>
<dbReference type="EC" id="2.7.13.3" evidence="2"/>
<dbReference type="Gene3D" id="3.30.565.10">
    <property type="entry name" value="Histidine kinase-like ATPase, C-terminal domain"/>
    <property type="match status" value="1"/>
</dbReference>
<dbReference type="InterPro" id="IPR005467">
    <property type="entry name" value="His_kinase_dom"/>
</dbReference>